<proteinExistence type="predicted"/>
<gene>
    <name evidence="2" type="ORF">K432DRAFT_407868</name>
</gene>
<protein>
    <submittedName>
        <fullName evidence="2">Uncharacterized protein</fullName>
    </submittedName>
</protein>
<dbReference type="Proteomes" id="UP000250266">
    <property type="component" value="Unassembled WGS sequence"/>
</dbReference>
<feature type="region of interest" description="Disordered" evidence="1">
    <location>
        <begin position="1"/>
        <end position="23"/>
    </location>
</feature>
<sequence>MSGAAEPHGDSDDGGYNSDDDFGYGGYDSDDAFAMALQNRLNMHMEDDGCDMDMEEELAMYAENSHLPEHMVTLRGGGYGGEYDRERADWSI</sequence>
<reference evidence="2 3" key="1">
    <citation type="journal article" date="2016" name="Nat. Commun.">
        <title>Ectomycorrhizal ecology is imprinted in the genome of the dominant symbiotic fungus Cenococcum geophilum.</title>
        <authorList>
            <consortium name="DOE Joint Genome Institute"/>
            <person name="Peter M."/>
            <person name="Kohler A."/>
            <person name="Ohm R.A."/>
            <person name="Kuo A."/>
            <person name="Krutzmann J."/>
            <person name="Morin E."/>
            <person name="Arend M."/>
            <person name="Barry K.W."/>
            <person name="Binder M."/>
            <person name="Choi C."/>
            <person name="Clum A."/>
            <person name="Copeland A."/>
            <person name="Grisel N."/>
            <person name="Haridas S."/>
            <person name="Kipfer T."/>
            <person name="LaButti K."/>
            <person name="Lindquist E."/>
            <person name="Lipzen A."/>
            <person name="Maire R."/>
            <person name="Meier B."/>
            <person name="Mihaltcheva S."/>
            <person name="Molinier V."/>
            <person name="Murat C."/>
            <person name="Poggeler S."/>
            <person name="Quandt C.A."/>
            <person name="Sperisen C."/>
            <person name="Tritt A."/>
            <person name="Tisserant E."/>
            <person name="Crous P.W."/>
            <person name="Henrissat B."/>
            <person name="Nehls U."/>
            <person name="Egli S."/>
            <person name="Spatafora J.W."/>
            <person name="Grigoriev I.V."/>
            <person name="Martin F.M."/>
        </authorList>
    </citation>
    <scope>NUCLEOTIDE SEQUENCE [LARGE SCALE GENOMIC DNA]</scope>
    <source>
        <strain evidence="2 3">CBS 459.81</strain>
    </source>
</reference>
<organism evidence="2 3">
    <name type="scientific">Lepidopterella palustris CBS 459.81</name>
    <dbReference type="NCBI Taxonomy" id="1314670"/>
    <lineage>
        <taxon>Eukaryota</taxon>
        <taxon>Fungi</taxon>
        <taxon>Dikarya</taxon>
        <taxon>Ascomycota</taxon>
        <taxon>Pezizomycotina</taxon>
        <taxon>Dothideomycetes</taxon>
        <taxon>Pleosporomycetidae</taxon>
        <taxon>Mytilinidiales</taxon>
        <taxon>Argynnaceae</taxon>
        <taxon>Lepidopterella</taxon>
    </lineage>
</organism>
<name>A0A8E2JBZ2_9PEZI</name>
<keyword evidence="3" id="KW-1185">Reference proteome</keyword>
<dbReference type="AlphaFoldDB" id="A0A8E2JBZ2"/>
<evidence type="ECO:0000313" key="3">
    <source>
        <dbReference type="Proteomes" id="UP000250266"/>
    </source>
</evidence>
<accession>A0A8E2JBZ2</accession>
<dbReference type="EMBL" id="KV745179">
    <property type="protein sequence ID" value="OCK76787.1"/>
    <property type="molecule type" value="Genomic_DNA"/>
</dbReference>
<evidence type="ECO:0000256" key="1">
    <source>
        <dbReference type="SAM" id="MobiDB-lite"/>
    </source>
</evidence>
<evidence type="ECO:0000313" key="2">
    <source>
        <dbReference type="EMBL" id="OCK76787.1"/>
    </source>
</evidence>